<feature type="transmembrane region" description="Helical" evidence="1">
    <location>
        <begin position="79"/>
        <end position="97"/>
    </location>
</feature>
<feature type="transmembrane region" description="Helical" evidence="1">
    <location>
        <begin position="104"/>
        <end position="127"/>
    </location>
</feature>
<reference evidence="3 4" key="1">
    <citation type="submission" date="2024-09" db="EMBL/GenBank/DDBJ databases">
        <title>Description of Labrys sedimenti sp. nov., isolated from a diclofenac-degrading enrichment culture, and genome-based reclassification of Labrys portucalensis as a later heterotypic synonym of Labrys neptuniae.</title>
        <authorList>
            <person name="Tancsics A."/>
            <person name="Csepanyi A."/>
        </authorList>
    </citation>
    <scope>NUCLEOTIDE SEQUENCE [LARGE SCALE GENOMIC DNA]</scope>
    <source>
        <strain evidence="3 4">LMG 23412</strain>
    </source>
</reference>
<evidence type="ECO:0000256" key="1">
    <source>
        <dbReference type="SAM" id="Phobius"/>
    </source>
</evidence>
<evidence type="ECO:0000259" key="2">
    <source>
        <dbReference type="Pfam" id="PF02517"/>
    </source>
</evidence>
<keyword evidence="1" id="KW-0812">Transmembrane</keyword>
<sequence>MPLGPEPTLVNIIRINTSFSAYISAIVTLLYFSIIVPLAEELAWRGFIFGKLSSLGLSNGRILVTVSIMFALSHLPRDMGILFPISLLPFSFCVTWIRLKSQNLLLPTLLHASANGIPLIFPISSWIRHLLYG</sequence>
<accession>A0ABV6ZQQ8</accession>
<gene>
    <name evidence="3" type="ORF">ACETRX_33260</name>
</gene>
<name>A0ABV6ZQQ8_9HYPH</name>
<dbReference type="EMBL" id="JBHGPK010000035">
    <property type="protein sequence ID" value="MFC2254525.1"/>
    <property type="molecule type" value="Genomic_DNA"/>
</dbReference>
<feature type="transmembrane region" description="Helical" evidence="1">
    <location>
        <begin position="20"/>
        <end position="40"/>
    </location>
</feature>
<proteinExistence type="predicted"/>
<organism evidence="3 4">
    <name type="scientific">Labrys neptuniae</name>
    <dbReference type="NCBI Taxonomy" id="376174"/>
    <lineage>
        <taxon>Bacteria</taxon>
        <taxon>Pseudomonadati</taxon>
        <taxon>Pseudomonadota</taxon>
        <taxon>Alphaproteobacteria</taxon>
        <taxon>Hyphomicrobiales</taxon>
        <taxon>Xanthobacteraceae</taxon>
        <taxon>Labrys</taxon>
    </lineage>
</organism>
<protein>
    <submittedName>
        <fullName evidence="3">Lysostaphin resistance A-like protein</fullName>
    </submittedName>
</protein>
<evidence type="ECO:0000313" key="3">
    <source>
        <dbReference type="EMBL" id="MFC2254525.1"/>
    </source>
</evidence>
<evidence type="ECO:0000313" key="4">
    <source>
        <dbReference type="Proteomes" id="UP001595190"/>
    </source>
</evidence>
<keyword evidence="1" id="KW-1133">Transmembrane helix</keyword>
<keyword evidence="1" id="KW-0472">Membrane</keyword>
<dbReference type="Pfam" id="PF02517">
    <property type="entry name" value="Rce1-like"/>
    <property type="match status" value="1"/>
</dbReference>
<feature type="domain" description="CAAX prenyl protease 2/Lysostaphin resistance protein A-like" evidence="2">
    <location>
        <begin position="25"/>
        <end position="116"/>
    </location>
</feature>
<dbReference type="InterPro" id="IPR003675">
    <property type="entry name" value="Rce1/LyrA-like_dom"/>
</dbReference>
<comment type="caution">
    <text evidence="3">The sequence shown here is derived from an EMBL/GenBank/DDBJ whole genome shotgun (WGS) entry which is preliminary data.</text>
</comment>
<feature type="transmembrane region" description="Helical" evidence="1">
    <location>
        <begin position="52"/>
        <end position="73"/>
    </location>
</feature>
<dbReference type="RefSeq" id="WP_394315211.1">
    <property type="nucleotide sequence ID" value="NZ_JBHGPK010000035.1"/>
</dbReference>
<dbReference type="Proteomes" id="UP001595190">
    <property type="component" value="Unassembled WGS sequence"/>
</dbReference>